<dbReference type="STRING" id="1844972.A7K91_12510"/>
<dbReference type="PANTHER" id="PTHR37305">
    <property type="entry name" value="INTEGRAL MEMBRANE PROTEIN-RELATED"/>
    <property type="match status" value="1"/>
</dbReference>
<feature type="transmembrane region" description="Helical" evidence="1">
    <location>
        <begin position="98"/>
        <end position="129"/>
    </location>
</feature>
<feature type="transmembrane region" description="Helical" evidence="1">
    <location>
        <begin position="181"/>
        <end position="205"/>
    </location>
</feature>
<dbReference type="AlphaFoldDB" id="A0A1A5YFC5"/>
<evidence type="ECO:0000313" key="3">
    <source>
        <dbReference type="Proteomes" id="UP000092024"/>
    </source>
</evidence>
<keyword evidence="1" id="KW-0812">Transmembrane</keyword>
<dbReference type="Proteomes" id="UP000092024">
    <property type="component" value="Unassembled WGS sequence"/>
</dbReference>
<evidence type="ECO:0000313" key="2">
    <source>
        <dbReference type="EMBL" id="OBR64331.1"/>
    </source>
</evidence>
<evidence type="ECO:0000256" key="1">
    <source>
        <dbReference type="SAM" id="Phobius"/>
    </source>
</evidence>
<evidence type="ECO:0008006" key="4">
    <source>
        <dbReference type="Google" id="ProtNLM"/>
    </source>
</evidence>
<reference evidence="2 3" key="1">
    <citation type="submission" date="2016-05" db="EMBL/GenBank/DDBJ databases">
        <title>Paenibacillus oryzae. sp. nov., isolated from the rice root.</title>
        <authorList>
            <person name="Zhang J."/>
            <person name="Zhang X."/>
        </authorList>
    </citation>
    <scope>NUCLEOTIDE SEQUENCE [LARGE SCALE GENOMIC DNA]</scope>
    <source>
        <strain evidence="2 3">1DrF-4</strain>
    </source>
</reference>
<feature type="transmembrane region" description="Helical" evidence="1">
    <location>
        <begin position="149"/>
        <end position="174"/>
    </location>
</feature>
<proteinExistence type="predicted"/>
<dbReference type="Pfam" id="PF12730">
    <property type="entry name" value="ABC2_membrane_4"/>
    <property type="match status" value="1"/>
</dbReference>
<accession>A0A1A5YFC5</accession>
<keyword evidence="3" id="KW-1185">Reference proteome</keyword>
<keyword evidence="1" id="KW-1133">Transmembrane helix</keyword>
<keyword evidence="1" id="KW-0472">Membrane</keyword>
<protein>
    <recommendedName>
        <fullName evidence="4">ABC transporter permease</fullName>
    </recommendedName>
</protein>
<feature type="transmembrane region" description="Helical" evidence="1">
    <location>
        <begin position="237"/>
        <end position="259"/>
    </location>
</feature>
<gene>
    <name evidence="2" type="ORF">A7K91_12510</name>
</gene>
<dbReference type="OrthoDB" id="8613028at2"/>
<dbReference type="PANTHER" id="PTHR37305:SF1">
    <property type="entry name" value="MEMBRANE PROTEIN"/>
    <property type="match status" value="1"/>
</dbReference>
<dbReference type="RefSeq" id="WP_068684888.1">
    <property type="nucleotide sequence ID" value="NZ_LYPA01000065.1"/>
</dbReference>
<feature type="transmembrane region" description="Helical" evidence="1">
    <location>
        <begin position="54"/>
        <end position="77"/>
    </location>
</feature>
<name>A0A1A5YFC5_9BACL</name>
<dbReference type="EMBL" id="LYPA01000065">
    <property type="protein sequence ID" value="OBR64331.1"/>
    <property type="molecule type" value="Genomic_DNA"/>
</dbReference>
<feature type="transmembrane region" description="Helical" evidence="1">
    <location>
        <begin position="21"/>
        <end position="42"/>
    </location>
</feature>
<comment type="caution">
    <text evidence="2">The sequence shown here is derived from an EMBL/GenBank/DDBJ whole genome shotgun (WGS) entry which is preliminary data.</text>
</comment>
<sequence>MFDFMNLVRNENMKIYRRPRTYVMGGLLAGLVLIASLIWLAVSGRDTSMWDVAFFESMLMSGLVTIFVVIVAAASVAEEFSGGTIKLLLIRPWSRSKILLSKYIAVFLYALLMSVVLFASVLLINWLIFGIGNTGIEAAMMPAEAGSGVFVHILKFYGLKFIETIMTLTIAFMLSSMFRSSVLAVGIALFQILIVNNIASLIMFLKQKWVDYVLFIHLDLTQYLSGSGMGIRPGMTLGFSLGVLAVYYVLFMALAWLVFTKRDVAN</sequence>
<organism evidence="2 3">
    <name type="scientific">Paenibacillus oryzae</name>
    <dbReference type="NCBI Taxonomy" id="1844972"/>
    <lineage>
        <taxon>Bacteria</taxon>
        <taxon>Bacillati</taxon>
        <taxon>Bacillota</taxon>
        <taxon>Bacilli</taxon>
        <taxon>Bacillales</taxon>
        <taxon>Paenibacillaceae</taxon>
        <taxon>Paenibacillus</taxon>
    </lineage>
</organism>